<comment type="similarity">
    <text evidence="15">Belongs to the peptidase S33 family. ABHD4/ABHD5 subfamily.</text>
</comment>
<evidence type="ECO:0000256" key="2">
    <source>
        <dbReference type="ARBA" id="ARBA00000816"/>
    </source>
</evidence>
<dbReference type="PRINTS" id="PR00111">
    <property type="entry name" value="ABHYDROLASE"/>
</dbReference>
<sequence length="363" mass="40477">MLRAVEKQILSCLKTAYRGCYVDIGSVVGTSDKVWTISMNTESKNIPILLLHGFASGVALWCLNLDSLAAQRPVYAIDILGFGRSSRPSFSSDSLEAENQLVRSVEEWRREMKLEKFILLGHSMGGFLAASYAIEHPDRVAHLILADPWGFPERPADVAQKYNVPIWVRCVAFVVQPFNPLWPVRAAGPFGQWLIGKMRPDIVRKFSPVLDDAAEVIPQYLYQCNSQIPSGEAAFHAMMSGFGWAKNPMLKRMDTLRKTIPITLMYGTRSWVDSSASETIKAQRPDSYVNVQVINGAGHHVYADKSDTFNRYVLDACEYTDKEEVVSLAPPLDTIIVSQDPIAKSNSIIEDIPASPDQCHRLS</sequence>
<keyword evidence="8" id="KW-0551">Lipid droplet</keyword>
<evidence type="ECO:0000256" key="3">
    <source>
        <dbReference type="ARBA" id="ARBA00004496"/>
    </source>
</evidence>
<evidence type="ECO:0000256" key="16">
    <source>
        <dbReference type="ARBA" id="ARBA00040731"/>
    </source>
</evidence>
<dbReference type="GO" id="GO:0003841">
    <property type="term" value="F:1-acylglycerol-3-phosphate O-acyltransferase activity"/>
    <property type="evidence" value="ECO:0007669"/>
    <property type="project" value="UniProtKB-EC"/>
</dbReference>
<dbReference type="GO" id="GO:0005739">
    <property type="term" value="C:mitochondrion"/>
    <property type="evidence" value="ECO:0007669"/>
    <property type="project" value="TreeGrafter"/>
</dbReference>
<evidence type="ECO:0000256" key="9">
    <source>
        <dbReference type="ARBA" id="ARBA00022679"/>
    </source>
</evidence>
<evidence type="ECO:0000256" key="6">
    <source>
        <dbReference type="ARBA" id="ARBA00022490"/>
    </source>
</evidence>
<organism evidence="26">
    <name type="scientific">Timema tahoe</name>
    <dbReference type="NCBI Taxonomy" id="61484"/>
    <lineage>
        <taxon>Eukaryota</taxon>
        <taxon>Metazoa</taxon>
        <taxon>Ecdysozoa</taxon>
        <taxon>Arthropoda</taxon>
        <taxon>Hexapoda</taxon>
        <taxon>Insecta</taxon>
        <taxon>Pterygota</taxon>
        <taxon>Neoptera</taxon>
        <taxon>Polyneoptera</taxon>
        <taxon>Phasmatodea</taxon>
        <taxon>Timematodea</taxon>
        <taxon>Timematoidea</taxon>
        <taxon>Timematidae</taxon>
        <taxon>Timema</taxon>
    </lineage>
</organism>
<protein>
    <recommendedName>
        <fullName evidence="16">1-acylglycerol-3-phosphate O-acyltransferase ABHD5</fullName>
        <ecNumber evidence="5">2.3.1.51</ecNumber>
    </recommendedName>
    <alternativeName>
        <fullName evidence="17">Abhydrolase domain-containing protein 5</fullName>
    </alternativeName>
</protein>
<keyword evidence="10" id="KW-0221">Differentiation</keyword>
<evidence type="ECO:0000256" key="14">
    <source>
        <dbReference type="ARBA" id="ARBA00036296"/>
    </source>
</evidence>
<evidence type="ECO:0000256" key="12">
    <source>
        <dbReference type="ARBA" id="ARBA00023098"/>
    </source>
</evidence>
<evidence type="ECO:0000313" key="26">
    <source>
        <dbReference type="EMBL" id="CAD7457477.1"/>
    </source>
</evidence>
<dbReference type="EC" id="2.3.1.51" evidence="5"/>
<dbReference type="PANTHER" id="PTHR42886">
    <property type="entry name" value="RE40534P-RELATED"/>
    <property type="match status" value="1"/>
</dbReference>
<gene>
    <name evidence="26" type="ORF">TTEB3V08_LOCUS5470</name>
</gene>
<dbReference type="SUPFAM" id="SSF53474">
    <property type="entry name" value="alpha/beta-Hydrolases"/>
    <property type="match status" value="1"/>
</dbReference>
<dbReference type="FunFam" id="3.40.50.1820:FF:000019">
    <property type="entry name" value="1-acylglycerol-3-phosphate O-acyltransferase ABHD5"/>
    <property type="match status" value="1"/>
</dbReference>
<comment type="catalytic activity">
    <reaction evidence="19">
        <text>1-hexadecanoyl-sn-glycero-3-phosphate + (9Z)-octadecenoyl-CoA = 1-hexadecanoyl-2-(9Z-octadecenoyl)-sn-glycero-3-phosphate + CoA</text>
        <dbReference type="Rhea" id="RHEA:33187"/>
        <dbReference type="ChEBI" id="CHEBI:57287"/>
        <dbReference type="ChEBI" id="CHEBI:57387"/>
        <dbReference type="ChEBI" id="CHEBI:57518"/>
        <dbReference type="ChEBI" id="CHEBI:64839"/>
    </reaction>
    <physiologicalReaction direction="left-to-right" evidence="19">
        <dbReference type="Rhea" id="RHEA:33188"/>
    </physiologicalReaction>
</comment>
<comment type="catalytic activity">
    <reaction evidence="23">
        <text>1-(9Z-octadecenoyl)-sn-glycero-3-phosphate + (5Z,8Z,11Z,14Z)-eicosatetraenoyl-CoA = 1-(9Z)-octadecenoyl-2-(5Z,8Z,11Z,14Z)-eicosatetraenoyl-sn-glycero-3-phosphate + CoA</text>
        <dbReference type="Rhea" id="RHEA:37443"/>
        <dbReference type="ChEBI" id="CHEBI:57287"/>
        <dbReference type="ChEBI" id="CHEBI:57368"/>
        <dbReference type="ChEBI" id="CHEBI:74544"/>
        <dbReference type="ChEBI" id="CHEBI:74928"/>
    </reaction>
    <physiologicalReaction direction="left-to-right" evidence="23">
        <dbReference type="Rhea" id="RHEA:37444"/>
    </physiologicalReaction>
</comment>
<comment type="function">
    <text evidence="18">Coenzyme A-dependent lysophosphatidic acid acyltransferase that catalyzes the transfer of an acyl group on a lysophosphatidic acid. Functions preferentially with 1-oleoyl-lysophosphatidic acid followed by 1-palmitoyl-lysophosphatidic acid, 1-stearoyl-lysophosphatidic acid and 1-arachidonoyl-lysophosphatidic acid as lipid acceptor. Functions preferentially with arachidonoyl-CoA followed by oleoyl-CoA as acyl group donors. Functions in phosphatidic acid biosynthesis. May regulate the cellular storage of triacylglycerol through activation of the phospholipase PNPLA2. Involved in keratinocyte differentiation. Regulates lipid droplet fusion.</text>
</comment>
<evidence type="ECO:0000256" key="5">
    <source>
        <dbReference type="ARBA" id="ARBA00013211"/>
    </source>
</evidence>
<dbReference type="InterPro" id="IPR029058">
    <property type="entry name" value="AB_hydrolase_fold"/>
</dbReference>
<dbReference type="GO" id="GO:0055088">
    <property type="term" value="P:lipid homeostasis"/>
    <property type="evidence" value="ECO:0007669"/>
    <property type="project" value="TreeGrafter"/>
</dbReference>
<comment type="catalytic activity">
    <reaction evidence="14">
        <text>1-(9Z-octadecenoyl)-sn-glycero-3-phosphate + octadecanoyl-CoA = 1-(9Z-octadecenoyl)-2-octadecanoyl-sn-glycero-3-phosphate + CoA</text>
        <dbReference type="Rhea" id="RHEA:37147"/>
        <dbReference type="ChEBI" id="CHEBI:57287"/>
        <dbReference type="ChEBI" id="CHEBI:57394"/>
        <dbReference type="ChEBI" id="CHEBI:74544"/>
        <dbReference type="ChEBI" id="CHEBI:74552"/>
    </reaction>
    <physiologicalReaction direction="left-to-right" evidence="14">
        <dbReference type="Rhea" id="RHEA:37148"/>
    </physiologicalReaction>
</comment>
<evidence type="ECO:0000256" key="1">
    <source>
        <dbReference type="ARBA" id="ARBA00000300"/>
    </source>
</evidence>
<comment type="catalytic activity">
    <reaction evidence="22">
        <text>1-(5Z,8Z,11Z,14Z-eicosatetraenoyl)-sn-glycero-3-phosphate + (9Z)-octadecenoyl-CoA = 1-(5Z,8Z,11Z,14Z)-eicosatetraenoyl-2-(9Z)-octadecenoyl-sn-glycero-3-phosphate + CoA</text>
        <dbReference type="Rhea" id="RHEA:37455"/>
        <dbReference type="ChEBI" id="CHEBI:57287"/>
        <dbReference type="ChEBI" id="CHEBI:57387"/>
        <dbReference type="ChEBI" id="CHEBI:74938"/>
        <dbReference type="ChEBI" id="CHEBI:74941"/>
    </reaction>
    <physiologicalReaction direction="left-to-right" evidence="22">
        <dbReference type="Rhea" id="RHEA:37456"/>
    </physiologicalReaction>
</comment>
<comment type="catalytic activity">
    <reaction evidence="1">
        <text>a 1-acyl-sn-glycero-3-phosphate + an acyl-CoA = a 1,2-diacyl-sn-glycero-3-phosphate + CoA</text>
        <dbReference type="Rhea" id="RHEA:19709"/>
        <dbReference type="ChEBI" id="CHEBI:57287"/>
        <dbReference type="ChEBI" id="CHEBI:57970"/>
        <dbReference type="ChEBI" id="CHEBI:58342"/>
        <dbReference type="ChEBI" id="CHEBI:58608"/>
        <dbReference type="EC" id="2.3.1.51"/>
    </reaction>
    <physiologicalReaction direction="left-to-right" evidence="1">
        <dbReference type="Rhea" id="RHEA:19710"/>
    </physiologicalReaction>
</comment>
<dbReference type="GO" id="GO:0005811">
    <property type="term" value="C:lipid droplet"/>
    <property type="evidence" value="ECO:0007669"/>
    <property type="project" value="UniProtKB-SubCell"/>
</dbReference>
<keyword evidence="11" id="KW-0276">Fatty acid metabolism</keyword>
<dbReference type="AlphaFoldDB" id="A0A7R9NVE4"/>
<evidence type="ECO:0000256" key="4">
    <source>
        <dbReference type="ARBA" id="ARBA00004502"/>
    </source>
</evidence>
<evidence type="ECO:0000256" key="20">
    <source>
        <dbReference type="ARBA" id="ARBA00047543"/>
    </source>
</evidence>
<evidence type="ECO:0000256" key="13">
    <source>
        <dbReference type="ARBA" id="ARBA00023315"/>
    </source>
</evidence>
<comment type="catalytic activity">
    <reaction evidence="2">
        <text>1-(9Z-octadecenoyl)-sn-glycero-3-phosphate + hexadecanoyl-CoA = 1-(9Z)-octadecenoyl-2-hexadecanoyl-sn-glycero-3-phosphate + CoA</text>
        <dbReference type="Rhea" id="RHEA:37143"/>
        <dbReference type="ChEBI" id="CHEBI:57287"/>
        <dbReference type="ChEBI" id="CHEBI:57379"/>
        <dbReference type="ChEBI" id="CHEBI:74544"/>
        <dbReference type="ChEBI" id="CHEBI:74551"/>
    </reaction>
    <physiologicalReaction direction="left-to-right" evidence="2">
        <dbReference type="Rhea" id="RHEA:37144"/>
    </physiologicalReaction>
</comment>
<keyword evidence="6" id="KW-0963">Cytoplasm</keyword>
<comment type="catalytic activity">
    <reaction evidence="21">
        <text>eicosanoyl-CoA + 1-(9Z-octadecenoyl)-sn-glycero-3-phosphate = 1-(9Z)-octadecenoyl-2-eicosanoyl-sn-glycero-3-phosphate + CoA</text>
        <dbReference type="Rhea" id="RHEA:37451"/>
        <dbReference type="ChEBI" id="CHEBI:57287"/>
        <dbReference type="ChEBI" id="CHEBI:57380"/>
        <dbReference type="ChEBI" id="CHEBI:74544"/>
        <dbReference type="ChEBI" id="CHEBI:74937"/>
    </reaction>
    <physiologicalReaction direction="left-to-right" evidence="21">
        <dbReference type="Rhea" id="RHEA:37452"/>
    </physiologicalReaction>
</comment>
<feature type="domain" description="AB hydrolase-1" evidence="25">
    <location>
        <begin position="47"/>
        <end position="305"/>
    </location>
</feature>
<name>A0A7R9NVE4_9NEOP</name>
<evidence type="ECO:0000256" key="23">
    <source>
        <dbReference type="ARBA" id="ARBA00048770"/>
    </source>
</evidence>
<dbReference type="PANTHER" id="PTHR42886:SF29">
    <property type="entry name" value="PUMMELIG, ISOFORM A"/>
    <property type="match status" value="1"/>
</dbReference>
<evidence type="ECO:0000256" key="8">
    <source>
        <dbReference type="ARBA" id="ARBA00022677"/>
    </source>
</evidence>
<comment type="subcellular location">
    <subcellularLocation>
        <location evidence="3">Cytoplasm</location>
    </subcellularLocation>
    <subcellularLocation>
        <location evidence="4">Lipid droplet</location>
    </subcellularLocation>
</comment>
<dbReference type="GO" id="GO:0052689">
    <property type="term" value="F:carboxylic ester hydrolase activity"/>
    <property type="evidence" value="ECO:0007669"/>
    <property type="project" value="TreeGrafter"/>
</dbReference>
<dbReference type="GO" id="GO:0006654">
    <property type="term" value="P:phosphatidic acid biosynthetic process"/>
    <property type="evidence" value="ECO:0007669"/>
    <property type="project" value="TreeGrafter"/>
</dbReference>
<proteinExistence type="inferred from homology"/>
<dbReference type="Pfam" id="PF00561">
    <property type="entry name" value="Abhydrolase_1"/>
    <property type="match status" value="1"/>
</dbReference>
<keyword evidence="13" id="KW-0012">Acyltransferase</keyword>
<evidence type="ECO:0000256" key="11">
    <source>
        <dbReference type="ARBA" id="ARBA00022832"/>
    </source>
</evidence>
<reference evidence="26" key="1">
    <citation type="submission" date="2020-11" db="EMBL/GenBank/DDBJ databases">
        <authorList>
            <person name="Tran Van P."/>
        </authorList>
    </citation>
    <scope>NUCLEOTIDE SEQUENCE</scope>
</reference>
<evidence type="ECO:0000256" key="24">
    <source>
        <dbReference type="ARBA" id="ARBA00049561"/>
    </source>
</evidence>
<comment type="catalytic activity">
    <reaction evidence="24">
        <text>1-(9Z-octadecenoyl)-sn-glycero-3-phosphate + (9Z)-octadecenoyl-CoA = 1,2-di-(9Z-octadecenoyl)-sn-glycero-3-phosphate + CoA</text>
        <dbReference type="Rhea" id="RHEA:37131"/>
        <dbReference type="ChEBI" id="CHEBI:57287"/>
        <dbReference type="ChEBI" id="CHEBI:57387"/>
        <dbReference type="ChEBI" id="CHEBI:74544"/>
        <dbReference type="ChEBI" id="CHEBI:74546"/>
    </reaction>
    <physiologicalReaction direction="left-to-right" evidence="24">
        <dbReference type="Rhea" id="RHEA:37132"/>
    </physiologicalReaction>
</comment>
<evidence type="ECO:0000256" key="15">
    <source>
        <dbReference type="ARBA" id="ARBA00038097"/>
    </source>
</evidence>
<dbReference type="GO" id="GO:0006631">
    <property type="term" value="P:fatty acid metabolic process"/>
    <property type="evidence" value="ECO:0007669"/>
    <property type="project" value="UniProtKB-KW"/>
</dbReference>
<dbReference type="EMBL" id="OE001722">
    <property type="protein sequence ID" value="CAD7457477.1"/>
    <property type="molecule type" value="Genomic_DNA"/>
</dbReference>
<evidence type="ECO:0000256" key="17">
    <source>
        <dbReference type="ARBA" id="ARBA00042413"/>
    </source>
</evidence>
<evidence type="ECO:0000256" key="10">
    <source>
        <dbReference type="ARBA" id="ARBA00022782"/>
    </source>
</evidence>
<evidence type="ECO:0000259" key="25">
    <source>
        <dbReference type="Pfam" id="PF00561"/>
    </source>
</evidence>
<dbReference type="InterPro" id="IPR000073">
    <property type="entry name" value="AB_hydrolase_1"/>
</dbReference>
<dbReference type="GO" id="GO:0030154">
    <property type="term" value="P:cell differentiation"/>
    <property type="evidence" value="ECO:0007669"/>
    <property type="project" value="UniProtKB-KW"/>
</dbReference>
<dbReference type="Gene3D" id="3.40.50.1820">
    <property type="entry name" value="alpha/beta hydrolase"/>
    <property type="match status" value="1"/>
</dbReference>
<evidence type="ECO:0000256" key="21">
    <source>
        <dbReference type="ARBA" id="ARBA00047849"/>
    </source>
</evidence>
<keyword evidence="7" id="KW-0444">Lipid biosynthesis</keyword>
<accession>A0A7R9NVE4</accession>
<keyword evidence="12" id="KW-0443">Lipid metabolism</keyword>
<keyword evidence="9" id="KW-0808">Transferase</keyword>
<evidence type="ECO:0000256" key="7">
    <source>
        <dbReference type="ARBA" id="ARBA00022516"/>
    </source>
</evidence>
<evidence type="ECO:0000256" key="22">
    <source>
        <dbReference type="ARBA" id="ARBA00048632"/>
    </source>
</evidence>
<evidence type="ECO:0000256" key="19">
    <source>
        <dbReference type="ARBA" id="ARBA00047525"/>
    </source>
</evidence>
<comment type="catalytic activity">
    <reaction evidence="20">
        <text>1-octadecanoyl-sn-glycero-3-phosphate + (9Z)-octadecenoyl-CoA = 1-octadecanoyl-2-(9Z-octadecenoyl)-sn-glycero-3-phosphate + CoA</text>
        <dbReference type="Rhea" id="RHEA:37163"/>
        <dbReference type="ChEBI" id="CHEBI:57287"/>
        <dbReference type="ChEBI" id="CHEBI:57387"/>
        <dbReference type="ChEBI" id="CHEBI:74560"/>
        <dbReference type="ChEBI" id="CHEBI:74565"/>
    </reaction>
    <physiologicalReaction direction="left-to-right" evidence="20">
        <dbReference type="Rhea" id="RHEA:37164"/>
    </physiologicalReaction>
</comment>
<evidence type="ECO:0000256" key="18">
    <source>
        <dbReference type="ARBA" id="ARBA00045357"/>
    </source>
</evidence>